<dbReference type="Proteomes" id="UP001159427">
    <property type="component" value="Unassembled WGS sequence"/>
</dbReference>
<evidence type="ECO:0000256" key="3">
    <source>
        <dbReference type="SAM" id="Phobius"/>
    </source>
</evidence>
<keyword evidence="3" id="KW-0812">Transmembrane</keyword>
<feature type="compositionally biased region" description="Polar residues" evidence="2">
    <location>
        <begin position="549"/>
        <end position="559"/>
    </location>
</feature>
<dbReference type="InterPro" id="IPR011701">
    <property type="entry name" value="MFS"/>
</dbReference>
<feature type="compositionally biased region" description="Polar residues" evidence="2">
    <location>
        <begin position="343"/>
        <end position="361"/>
    </location>
</feature>
<feature type="compositionally biased region" description="Acidic residues" evidence="2">
    <location>
        <begin position="491"/>
        <end position="501"/>
    </location>
</feature>
<evidence type="ECO:0000313" key="6">
    <source>
        <dbReference type="Proteomes" id="UP001159427"/>
    </source>
</evidence>
<dbReference type="SUPFAM" id="SSF103473">
    <property type="entry name" value="MFS general substrate transporter"/>
    <property type="match status" value="1"/>
</dbReference>
<feature type="transmembrane region" description="Helical" evidence="3">
    <location>
        <begin position="234"/>
        <end position="257"/>
    </location>
</feature>
<feature type="region of interest" description="Disordered" evidence="2">
    <location>
        <begin position="329"/>
        <end position="444"/>
    </location>
</feature>
<feature type="region of interest" description="Disordered" evidence="2">
    <location>
        <begin position="97"/>
        <end position="125"/>
    </location>
</feature>
<proteinExistence type="predicted"/>
<organism evidence="5 6">
    <name type="scientific">Porites evermanni</name>
    <dbReference type="NCBI Taxonomy" id="104178"/>
    <lineage>
        <taxon>Eukaryota</taxon>
        <taxon>Metazoa</taxon>
        <taxon>Cnidaria</taxon>
        <taxon>Anthozoa</taxon>
        <taxon>Hexacorallia</taxon>
        <taxon>Scleractinia</taxon>
        <taxon>Fungiina</taxon>
        <taxon>Poritidae</taxon>
        <taxon>Porites</taxon>
    </lineage>
</organism>
<feature type="domain" description="Major facilitator superfamily (MFS) profile" evidence="4">
    <location>
        <begin position="1"/>
        <end position="323"/>
    </location>
</feature>
<feature type="transmembrane region" description="Helical" evidence="3">
    <location>
        <begin position="177"/>
        <end position="196"/>
    </location>
</feature>
<dbReference type="Pfam" id="PF07690">
    <property type="entry name" value="MFS_1"/>
    <property type="match status" value="1"/>
</dbReference>
<reference evidence="5 6" key="1">
    <citation type="submission" date="2022-05" db="EMBL/GenBank/DDBJ databases">
        <authorList>
            <consortium name="Genoscope - CEA"/>
            <person name="William W."/>
        </authorList>
    </citation>
    <scope>NUCLEOTIDE SEQUENCE [LARGE SCALE GENOMIC DNA]</scope>
</reference>
<dbReference type="InterPro" id="IPR050327">
    <property type="entry name" value="Proton-linked_MCT"/>
</dbReference>
<feature type="compositionally biased region" description="Polar residues" evidence="2">
    <location>
        <begin position="525"/>
        <end position="541"/>
    </location>
</feature>
<evidence type="ECO:0000256" key="2">
    <source>
        <dbReference type="SAM" id="MobiDB-lite"/>
    </source>
</evidence>
<dbReference type="PROSITE" id="PS50850">
    <property type="entry name" value="MFS"/>
    <property type="match status" value="1"/>
</dbReference>
<protein>
    <recommendedName>
        <fullName evidence="4">Major facilitator superfamily (MFS) profile domain-containing protein</fullName>
    </recommendedName>
</protein>
<feature type="compositionally biased region" description="Basic and acidic residues" evidence="2">
    <location>
        <begin position="502"/>
        <end position="514"/>
    </location>
</feature>
<dbReference type="PANTHER" id="PTHR11360:SF251">
    <property type="entry name" value="MAJOR FACILITATOR SUPERFAMILY (MFS) PROFILE DOMAIN-CONTAINING PROTEIN"/>
    <property type="match status" value="1"/>
</dbReference>
<keyword evidence="6" id="KW-1185">Reference proteome</keyword>
<feature type="transmembrane region" description="Helical" evidence="3">
    <location>
        <begin position="6"/>
        <end position="29"/>
    </location>
</feature>
<feature type="region of interest" description="Disordered" evidence="2">
    <location>
        <begin position="488"/>
        <end position="559"/>
    </location>
</feature>
<feature type="transmembrane region" description="Helical" evidence="3">
    <location>
        <begin position="72"/>
        <end position="91"/>
    </location>
</feature>
<comment type="subcellular location">
    <subcellularLocation>
        <location evidence="1">Membrane</location>
        <topology evidence="1">Multi-pass membrane protein</topology>
    </subcellularLocation>
</comment>
<evidence type="ECO:0000259" key="4">
    <source>
        <dbReference type="PROSITE" id="PS50850"/>
    </source>
</evidence>
<feature type="transmembrane region" description="Helical" evidence="3">
    <location>
        <begin position="41"/>
        <end position="60"/>
    </location>
</feature>
<accession>A0ABN8SA31</accession>
<evidence type="ECO:0000313" key="5">
    <source>
        <dbReference type="EMBL" id="CAH3188368.1"/>
    </source>
</evidence>
<dbReference type="PANTHER" id="PTHR11360">
    <property type="entry name" value="MONOCARBOXYLATE TRANSPORTER"/>
    <property type="match status" value="1"/>
</dbReference>
<feature type="transmembrane region" description="Helical" evidence="3">
    <location>
        <begin position="269"/>
        <end position="287"/>
    </location>
</feature>
<evidence type="ECO:0000256" key="1">
    <source>
        <dbReference type="ARBA" id="ARBA00004141"/>
    </source>
</evidence>
<feature type="compositionally biased region" description="Basic and acidic residues" evidence="2">
    <location>
        <begin position="372"/>
        <end position="392"/>
    </location>
</feature>
<dbReference type="InterPro" id="IPR020846">
    <property type="entry name" value="MFS_dom"/>
</dbReference>
<dbReference type="InterPro" id="IPR036259">
    <property type="entry name" value="MFS_trans_sf"/>
</dbReference>
<feature type="transmembrane region" description="Helical" evidence="3">
    <location>
        <begin position="208"/>
        <end position="228"/>
    </location>
</feature>
<feature type="transmembrane region" description="Helical" evidence="3">
    <location>
        <begin position="299"/>
        <end position="320"/>
    </location>
</feature>
<comment type="caution">
    <text evidence="5">The sequence shown here is derived from an EMBL/GenBank/DDBJ whole genome shotgun (WGS) entry which is preliminary data.</text>
</comment>
<gene>
    <name evidence="5" type="ORF">PEVE_00018478</name>
</gene>
<dbReference type="EMBL" id="CALNXI010002503">
    <property type="protein sequence ID" value="CAH3188368.1"/>
    <property type="molecule type" value="Genomic_DNA"/>
</dbReference>
<keyword evidence="3" id="KW-0472">Membrane</keyword>
<keyword evidence="3" id="KW-1133">Transmembrane helix</keyword>
<dbReference type="Gene3D" id="1.20.1250.20">
    <property type="entry name" value="MFS general substrate transporter like domains"/>
    <property type="match status" value="2"/>
</dbReference>
<sequence length="559" mass="61267">MSERLVILYLSYSSFFGIGVSFVFNAGLVIVSNYFSRRRSLALGFVSAGQGLGVLAQGPLLQTIIDKYDWKTTYRIMAGVIFAICLLGITFDPNVKSNEEEKNTDPGGPEQSTLSPDDAKAKLRKRRRRRTFVDLSVWKVPTFVALTLSSSIAQFGHFVPQIHLVRFCEDLGITADMASKLYIYYGLSSAIARVLAGRLCDIRGINPVYLYQSAEFVVGLSTILVTLANDYTAMIVFVVIYGFCDGIFITTLNIILLTSVDGSKRAAALGWNMQFTTIFMASGPPLAGLVADKLGSYSGAFYMAGSVVMFGAMIPFALLLTKRRVTRKNTDPADDMPGLESMVETSNTEEASRGPHSSNVTDHLITTFPGTVKDDSESENARPRAYSRKESLRSYAHSQTDDALELLVDSDKETEQSGVKARKSSLTKRKESVNSLNRDRTASVKSYARSFTDDNLDGVSDSSWKSSRNGSFLSFVARKGSPRSFTHSLLTEEDFPPDDESDSKRQFGAKERRSSGKGSFKGKTRSSSSLVERVVNESSAINGGAMLTDNDNLQQAVIT</sequence>
<feature type="transmembrane region" description="Helical" evidence="3">
    <location>
        <begin position="132"/>
        <end position="157"/>
    </location>
</feature>
<feature type="compositionally biased region" description="Basic and acidic residues" evidence="2">
    <location>
        <begin position="428"/>
        <end position="442"/>
    </location>
</feature>
<name>A0ABN8SA31_9CNID</name>